<dbReference type="SUPFAM" id="SSF54909">
    <property type="entry name" value="Dimeric alpha+beta barrel"/>
    <property type="match status" value="1"/>
</dbReference>
<organism evidence="2">
    <name type="scientific">marine metagenome</name>
    <dbReference type="NCBI Taxonomy" id="408172"/>
    <lineage>
        <taxon>unclassified sequences</taxon>
        <taxon>metagenomes</taxon>
        <taxon>ecological metagenomes</taxon>
    </lineage>
</organism>
<dbReference type="PANTHER" id="PTHR41521:SF4">
    <property type="entry name" value="BLR0684 PROTEIN"/>
    <property type="match status" value="1"/>
</dbReference>
<protein>
    <recommendedName>
        <fullName evidence="1">DUF1330 domain-containing protein</fullName>
    </recommendedName>
</protein>
<feature type="domain" description="DUF1330" evidence="1">
    <location>
        <begin position="6"/>
        <end position="97"/>
    </location>
</feature>
<dbReference type="Pfam" id="PF07045">
    <property type="entry name" value="DUF1330"/>
    <property type="match status" value="1"/>
</dbReference>
<sequence>MASAPVYMIANLVVSDVDEYRKYEKGFFPILKRFNGEFITVDDSHENLEGSDPLKGRVVIFKFPSEQAAKEWYHDEEYQNLSEFRRTGTTLKSLTMVHGPLPRE</sequence>
<dbReference type="EMBL" id="UINC01000961">
    <property type="protein sequence ID" value="SUZ65519.1"/>
    <property type="molecule type" value="Genomic_DNA"/>
</dbReference>
<evidence type="ECO:0000313" key="2">
    <source>
        <dbReference type="EMBL" id="SUZ65519.1"/>
    </source>
</evidence>
<dbReference type="AlphaFoldDB" id="A0A381PHD6"/>
<accession>A0A381PHD6</accession>
<proteinExistence type="predicted"/>
<dbReference type="PANTHER" id="PTHR41521">
    <property type="match status" value="1"/>
</dbReference>
<dbReference type="InterPro" id="IPR010753">
    <property type="entry name" value="DUF1330"/>
</dbReference>
<dbReference type="InterPro" id="IPR011008">
    <property type="entry name" value="Dimeric_a/b-barrel"/>
</dbReference>
<evidence type="ECO:0000259" key="1">
    <source>
        <dbReference type="Pfam" id="PF07045"/>
    </source>
</evidence>
<dbReference type="Gene3D" id="3.30.70.100">
    <property type="match status" value="1"/>
</dbReference>
<gene>
    <name evidence="2" type="ORF">METZ01_LOCUS18373</name>
</gene>
<name>A0A381PHD6_9ZZZZ</name>
<reference evidence="2" key="1">
    <citation type="submission" date="2018-05" db="EMBL/GenBank/DDBJ databases">
        <authorList>
            <person name="Lanie J.A."/>
            <person name="Ng W.-L."/>
            <person name="Kazmierczak K.M."/>
            <person name="Andrzejewski T.M."/>
            <person name="Davidsen T.M."/>
            <person name="Wayne K.J."/>
            <person name="Tettelin H."/>
            <person name="Glass J.I."/>
            <person name="Rusch D."/>
            <person name="Podicherti R."/>
            <person name="Tsui H.-C.T."/>
            <person name="Winkler M.E."/>
        </authorList>
    </citation>
    <scope>NUCLEOTIDE SEQUENCE</scope>
</reference>